<feature type="transmembrane region" description="Helical" evidence="5">
    <location>
        <begin position="160"/>
        <end position="179"/>
    </location>
</feature>
<name>A0A914V1F4_9BILA</name>
<dbReference type="PANTHER" id="PTHR46709:SF4">
    <property type="entry name" value="G-PROTEIN COUPLED RECEPTORS FAMILY 1 PROFILE DOMAIN-CONTAINING PROTEIN"/>
    <property type="match status" value="1"/>
</dbReference>
<dbReference type="GO" id="GO:0016020">
    <property type="term" value="C:membrane"/>
    <property type="evidence" value="ECO:0007669"/>
    <property type="project" value="UniProtKB-SubCell"/>
</dbReference>
<evidence type="ECO:0000256" key="1">
    <source>
        <dbReference type="ARBA" id="ARBA00004370"/>
    </source>
</evidence>
<feature type="transmembrane region" description="Helical" evidence="5">
    <location>
        <begin position="267"/>
        <end position="291"/>
    </location>
</feature>
<feature type="transmembrane region" description="Helical" evidence="5">
    <location>
        <begin position="222"/>
        <end position="240"/>
    </location>
</feature>
<comment type="subcellular location">
    <subcellularLocation>
        <location evidence="1">Membrane</location>
    </subcellularLocation>
</comment>
<evidence type="ECO:0000256" key="4">
    <source>
        <dbReference type="ARBA" id="ARBA00023136"/>
    </source>
</evidence>
<dbReference type="WBParaSite" id="PSAMB.scaffold1420size31717.g13025.t1">
    <property type="protein sequence ID" value="PSAMB.scaffold1420size31717.g13025.t1"/>
    <property type="gene ID" value="PSAMB.scaffold1420size31717.g13025"/>
</dbReference>
<sequence>MTSAVELATTQPETNMTTDNYDGSDFCDSPLVDMGRFVLVVGVGTLAALISSVVNLFAFYATAVWRRKQRSHMLYVKLLTFSDAVLSVVYVPLITVDRVKDYMESVALSDLWWMSYAPLLTIAHITKTWSCFLLLSATFERYLIASKSTRFMHIVRRRRPAIASATLLLTAVTSGAVFYEVKTVPNEYCTGVNKFTLDLTDLARSPFYGTVFRFYLRNTVTVFLPFILLALLNAGILFTLKGQERRASLFRFASTDHKVRIRSATRMLVLVVCTYLGSNSLNVALTVWEHIDFDSLFFHHRSFYAYGTDLVSVLAVIACALRFPIYVAYEPDVRAATMSLISSIGTCKEMRPAKASKPSSHRSLPSAGWIGSEFDRLAVFIAVQGPNAREEQSPTTYTSTANILESIASRRTEIDDSEAPSDHFPDSSKCHSLLAQAHAF</sequence>
<evidence type="ECO:0000256" key="2">
    <source>
        <dbReference type="ARBA" id="ARBA00022692"/>
    </source>
</evidence>
<dbReference type="SUPFAM" id="SSF81321">
    <property type="entry name" value="Family A G protein-coupled receptor-like"/>
    <property type="match status" value="1"/>
</dbReference>
<dbReference type="CDD" id="cd14978">
    <property type="entry name" value="7tmA_FMRFamide_R-like"/>
    <property type="match status" value="1"/>
</dbReference>
<dbReference type="PROSITE" id="PS50262">
    <property type="entry name" value="G_PROTEIN_RECEP_F1_2"/>
    <property type="match status" value="1"/>
</dbReference>
<dbReference type="PANTHER" id="PTHR46709">
    <property type="entry name" value="PROTEIN CBG23488-RELATED"/>
    <property type="match status" value="1"/>
</dbReference>
<feature type="transmembrane region" description="Helical" evidence="5">
    <location>
        <begin position="74"/>
        <end position="96"/>
    </location>
</feature>
<accession>A0A914V1F4</accession>
<dbReference type="Proteomes" id="UP000887566">
    <property type="component" value="Unplaced"/>
</dbReference>
<evidence type="ECO:0000259" key="6">
    <source>
        <dbReference type="PROSITE" id="PS50262"/>
    </source>
</evidence>
<dbReference type="InterPro" id="IPR017452">
    <property type="entry name" value="GPCR_Rhodpsn_7TM"/>
</dbReference>
<organism evidence="7 8">
    <name type="scientific">Plectus sambesii</name>
    <dbReference type="NCBI Taxonomy" id="2011161"/>
    <lineage>
        <taxon>Eukaryota</taxon>
        <taxon>Metazoa</taxon>
        <taxon>Ecdysozoa</taxon>
        <taxon>Nematoda</taxon>
        <taxon>Chromadorea</taxon>
        <taxon>Plectida</taxon>
        <taxon>Plectina</taxon>
        <taxon>Plectoidea</taxon>
        <taxon>Plectidae</taxon>
        <taxon>Plectus</taxon>
    </lineage>
</organism>
<protein>
    <submittedName>
        <fullName evidence="8">G-protein coupled receptors family 1 profile domain-containing protein</fullName>
    </submittedName>
</protein>
<dbReference type="Gene3D" id="1.20.1070.10">
    <property type="entry name" value="Rhodopsin 7-helix transmembrane proteins"/>
    <property type="match status" value="1"/>
</dbReference>
<keyword evidence="2 5" id="KW-0812">Transmembrane</keyword>
<feature type="transmembrane region" description="Helical" evidence="5">
    <location>
        <begin position="37"/>
        <end position="62"/>
    </location>
</feature>
<proteinExistence type="predicted"/>
<keyword evidence="7" id="KW-1185">Reference proteome</keyword>
<evidence type="ECO:0000313" key="8">
    <source>
        <dbReference type="WBParaSite" id="PSAMB.scaffold1420size31717.g13025.t1"/>
    </source>
</evidence>
<feature type="domain" description="G-protein coupled receptors family 1 profile" evidence="6">
    <location>
        <begin position="54"/>
        <end position="326"/>
    </location>
</feature>
<evidence type="ECO:0000313" key="7">
    <source>
        <dbReference type="Proteomes" id="UP000887566"/>
    </source>
</evidence>
<reference evidence="8" key="1">
    <citation type="submission" date="2022-11" db="UniProtKB">
        <authorList>
            <consortium name="WormBaseParasite"/>
        </authorList>
    </citation>
    <scope>IDENTIFICATION</scope>
</reference>
<keyword evidence="3 5" id="KW-1133">Transmembrane helix</keyword>
<evidence type="ECO:0000256" key="5">
    <source>
        <dbReference type="SAM" id="Phobius"/>
    </source>
</evidence>
<feature type="transmembrane region" description="Helical" evidence="5">
    <location>
        <begin position="303"/>
        <end position="329"/>
    </location>
</feature>
<feature type="transmembrane region" description="Helical" evidence="5">
    <location>
        <begin position="116"/>
        <end position="139"/>
    </location>
</feature>
<keyword evidence="4 5" id="KW-0472">Membrane</keyword>
<evidence type="ECO:0000256" key="3">
    <source>
        <dbReference type="ARBA" id="ARBA00022989"/>
    </source>
</evidence>
<dbReference type="AlphaFoldDB" id="A0A914V1F4"/>